<accession>A0AAD4TDJ4</accession>
<sequence>MLDEASGASHFCENYSNKFGENRHAGISFDPTRRVHWSSQSLEHKKEPCLPHPRSKKKGQQPQHHQVQIQSLRRRFVVPAQRLRS</sequence>
<reference evidence="2" key="1">
    <citation type="submission" date="2022-04" db="EMBL/GenBank/DDBJ databases">
        <title>A functionally conserved STORR gene fusion in Papaver species that diverged 16.8 million years ago.</title>
        <authorList>
            <person name="Catania T."/>
        </authorList>
    </citation>
    <scope>NUCLEOTIDE SEQUENCE</scope>
    <source>
        <strain evidence="2">S-188037</strain>
    </source>
</reference>
<evidence type="ECO:0000313" key="2">
    <source>
        <dbReference type="EMBL" id="KAI3950975.1"/>
    </source>
</evidence>
<comment type="caution">
    <text evidence="2">The sequence shown here is derived from an EMBL/GenBank/DDBJ whole genome shotgun (WGS) entry which is preliminary data.</text>
</comment>
<evidence type="ECO:0000256" key="1">
    <source>
        <dbReference type="SAM" id="MobiDB-lite"/>
    </source>
</evidence>
<dbReference type="EMBL" id="JAJJMB010002585">
    <property type="protein sequence ID" value="KAI3950975.1"/>
    <property type="molecule type" value="Genomic_DNA"/>
</dbReference>
<dbReference type="Proteomes" id="UP001202328">
    <property type="component" value="Unassembled WGS sequence"/>
</dbReference>
<keyword evidence="3" id="KW-1185">Reference proteome</keyword>
<protein>
    <submittedName>
        <fullName evidence="2">Uncharacterized protein</fullName>
    </submittedName>
</protein>
<proteinExistence type="predicted"/>
<feature type="compositionally biased region" description="Low complexity" evidence="1">
    <location>
        <begin position="60"/>
        <end position="70"/>
    </location>
</feature>
<evidence type="ECO:0000313" key="3">
    <source>
        <dbReference type="Proteomes" id="UP001202328"/>
    </source>
</evidence>
<feature type="region of interest" description="Disordered" evidence="1">
    <location>
        <begin position="31"/>
        <end position="85"/>
    </location>
</feature>
<name>A0AAD4TDJ4_9MAGN</name>
<dbReference type="AlphaFoldDB" id="A0AAD4TDJ4"/>
<gene>
    <name evidence="2" type="ORF">MKW98_026429</name>
</gene>
<organism evidence="2 3">
    <name type="scientific">Papaver atlanticum</name>
    <dbReference type="NCBI Taxonomy" id="357466"/>
    <lineage>
        <taxon>Eukaryota</taxon>
        <taxon>Viridiplantae</taxon>
        <taxon>Streptophyta</taxon>
        <taxon>Embryophyta</taxon>
        <taxon>Tracheophyta</taxon>
        <taxon>Spermatophyta</taxon>
        <taxon>Magnoliopsida</taxon>
        <taxon>Ranunculales</taxon>
        <taxon>Papaveraceae</taxon>
        <taxon>Papaveroideae</taxon>
        <taxon>Papaver</taxon>
    </lineage>
</organism>